<accession>A0A9D2GRJ4</accession>
<protein>
    <submittedName>
        <fullName evidence="1">Uncharacterized protein</fullName>
    </submittedName>
</protein>
<evidence type="ECO:0000313" key="2">
    <source>
        <dbReference type="Proteomes" id="UP000824115"/>
    </source>
</evidence>
<organism evidence="1 2">
    <name type="scientific">Candidatus Coprenecus stercoravium</name>
    <dbReference type="NCBI Taxonomy" id="2840735"/>
    <lineage>
        <taxon>Bacteria</taxon>
        <taxon>Pseudomonadati</taxon>
        <taxon>Bacteroidota</taxon>
        <taxon>Bacteroidia</taxon>
        <taxon>Bacteroidales</taxon>
        <taxon>Rikenellaceae</taxon>
        <taxon>Rikenellaceae incertae sedis</taxon>
        <taxon>Candidatus Coprenecus</taxon>
    </lineage>
</organism>
<gene>
    <name evidence="1" type="ORF">IAC04_07455</name>
</gene>
<name>A0A9D2GRJ4_9BACT</name>
<reference evidence="1" key="1">
    <citation type="journal article" date="2021" name="PeerJ">
        <title>Extensive microbial diversity within the chicken gut microbiome revealed by metagenomics and culture.</title>
        <authorList>
            <person name="Gilroy R."/>
            <person name="Ravi A."/>
            <person name="Getino M."/>
            <person name="Pursley I."/>
            <person name="Horton D.L."/>
            <person name="Alikhan N.F."/>
            <person name="Baker D."/>
            <person name="Gharbi K."/>
            <person name="Hall N."/>
            <person name="Watson M."/>
            <person name="Adriaenssens E.M."/>
            <person name="Foster-Nyarko E."/>
            <person name="Jarju S."/>
            <person name="Secka A."/>
            <person name="Antonio M."/>
            <person name="Oren A."/>
            <person name="Chaudhuri R.R."/>
            <person name="La Ragione R."/>
            <person name="Hildebrand F."/>
            <person name="Pallen M.J."/>
        </authorList>
    </citation>
    <scope>NUCLEOTIDE SEQUENCE</scope>
    <source>
        <strain evidence="1">Gambia16-554</strain>
    </source>
</reference>
<dbReference type="Proteomes" id="UP000824115">
    <property type="component" value="Unassembled WGS sequence"/>
</dbReference>
<evidence type="ECO:0000313" key="1">
    <source>
        <dbReference type="EMBL" id="HIZ86311.1"/>
    </source>
</evidence>
<proteinExistence type="predicted"/>
<dbReference type="AlphaFoldDB" id="A0A9D2GRJ4"/>
<sequence length="72" mass="8481">MRLYCLRYSEKILVLGNGGVSTLQKYEDNVWLSKCVNDLRIIDKIITKELKRIRKTIDDKKAIKEVIENIEI</sequence>
<reference evidence="1" key="2">
    <citation type="submission" date="2021-04" db="EMBL/GenBank/DDBJ databases">
        <authorList>
            <person name="Gilroy R."/>
        </authorList>
    </citation>
    <scope>NUCLEOTIDE SEQUENCE</scope>
    <source>
        <strain evidence="1">Gambia16-554</strain>
    </source>
</reference>
<dbReference type="EMBL" id="DXAW01000123">
    <property type="protein sequence ID" value="HIZ86311.1"/>
    <property type="molecule type" value="Genomic_DNA"/>
</dbReference>
<comment type="caution">
    <text evidence="1">The sequence shown here is derived from an EMBL/GenBank/DDBJ whole genome shotgun (WGS) entry which is preliminary data.</text>
</comment>